<organism evidence="1 2">
    <name type="scientific">Entomophthora muscae</name>
    <dbReference type="NCBI Taxonomy" id="34485"/>
    <lineage>
        <taxon>Eukaryota</taxon>
        <taxon>Fungi</taxon>
        <taxon>Fungi incertae sedis</taxon>
        <taxon>Zoopagomycota</taxon>
        <taxon>Entomophthoromycotina</taxon>
        <taxon>Entomophthoromycetes</taxon>
        <taxon>Entomophthorales</taxon>
        <taxon>Entomophthoraceae</taxon>
        <taxon>Entomophthora</taxon>
    </lineage>
</organism>
<accession>A0ACC2TH28</accession>
<protein>
    <submittedName>
        <fullName evidence="1">Uncharacterized protein</fullName>
    </submittedName>
</protein>
<evidence type="ECO:0000313" key="1">
    <source>
        <dbReference type="EMBL" id="KAJ9074004.1"/>
    </source>
</evidence>
<keyword evidence="2" id="KW-1185">Reference proteome</keyword>
<dbReference type="EMBL" id="QTSX02002876">
    <property type="protein sequence ID" value="KAJ9074004.1"/>
    <property type="molecule type" value="Genomic_DNA"/>
</dbReference>
<sequence>MSGPNQTSPTPLPNPQLFILLCIRFGEPIAFTLLFPFVYFMVRDFNITEDEKLIGYYAGLISASFAIGEFISGVPWGMLSDRIGRKPVLMFGLFGTMTSMFLFGLSKSLPWAMTTRFMAGILNGNVGVLKSMIGEMTDRSNRGKAFNYVSMVFGLGLIIGPALGGFLVYPVNNFPALFGNSSFFKEYPFALPCFASSTLCGISMILGFFYLEETLSRASSAMDSTLSVTTPLLGSASNINSSVKSLVATSENQSFASESASTSTQVLPSQNSTTRFSKGTWLVIQSYMGLSLIVTLSDELFPFWAATHISDGGLDYQASDIGLLNSMMGFVLVAMQLGLYNKLQRRFSALTLFRWSFLLYSPLFLLMPMVKIFRDRNQPTLAWNVLVGMYVVRTFSNMLGFTSYNILLPESCESKQDLGKINGVSQALSSLTRSFGPYLCGLFWSWSLSNGLSFPFDYHFTFFSIAVVSFIIFLIASRILPEMVIH</sequence>
<gene>
    <name evidence="1" type="ORF">DSO57_1010759</name>
</gene>
<dbReference type="Proteomes" id="UP001165960">
    <property type="component" value="Unassembled WGS sequence"/>
</dbReference>
<proteinExistence type="predicted"/>
<reference evidence="1" key="1">
    <citation type="submission" date="2022-04" db="EMBL/GenBank/DDBJ databases">
        <title>Genome of the entomopathogenic fungus Entomophthora muscae.</title>
        <authorList>
            <person name="Elya C."/>
            <person name="Lovett B.R."/>
            <person name="Lee E."/>
            <person name="Macias A.M."/>
            <person name="Hajek A.E."/>
            <person name="De Bivort B.L."/>
            <person name="Kasson M.T."/>
            <person name="De Fine Licht H.H."/>
            <person name="Stajich J.E."/>
        </authorList>
    </citation>
    <scope>NUCLEOTIDE SEQUENCE</scope>
    <source>
        <strain evidence="1">Berkeley</strain>
    </source>
</reference>
<name>A0ACC2TH28_9FUNG</name>
<comment type="caution">
    <text evidence="1">The sequence shown here is derived from an EMBL/GenBank/DDBJ whole genome shotgun (WGS) entry which is preliminary data.</text>
</comment>
<evidence type="ECO:0000313" key="2">
    <source>
        <dbReference type="Proteomes" id="UP001165960"/>
    </source>
</evidence>